<dbReference type="InterPro" id="IPR017230">
    <property type="entry name" value="Mrs6"/>
</dbReference>
<evidence type="ECO:0000256" key="1">
    <source>
        <dbReference type="ARBA" id="ARBA00005593"/>
    </source>
</evidence>
<comment type="caution">
    <text evidence="3">The sequence shown here is derived from an EMBL/GenBank/DDBJ whole genome shotgun (WGS) entry which is preliminary data.</text>
</comment>
<reference evidence="3" key="1">
    <citation type="submission" date="2020-03" db="EMBL/GenBank/DDBJ databases">
        <title>Site-based positive gene gene selection in Geosmithia morbida across the United States reveals a broad range of putative effectors and factors for local host and environmental adapation.</title>
        <authorList>
            <person name="Onufrak A."/>
            <person name="Murdoch R.W."/>
            <person name="Gazis R."/>
            <person name="Huff M."/>
            <person name="Staton M."/>
            <person name="Klingeman W."/>
            <person name="Hadziabdic D."/>
        </authorList>
    </citation>
    <scope>NUCLEOTIDE SEQUENCE</scope>
    <source>
        <strain evidence="3">1262</strain>
    </source>
</reference>
<dbReference type="PANTHER" id="PTHR11787:SF4">
    <property type="entry name" value="CHM, RAB ESCORT PROTEIN 1"/>
    <property type="match status" value="1"/>
</dbReference>
<keyword evidence="4" id="KW-1185">Reference proteome</keyword>
<evidence type="ECO:0000313" key="3">
    <source>
        <dbReference type="EMBL" id="KAF4124477.1"/>
    </source>
</evidence>
<dbReference type="Gene3D" id="1.10.405.10">
    <property type="entry name" value="Guanine Nucleotide Dissociation Inhibitor, domain 1"/>
    <property type="match status" value="1"/>
</dbReference>
<gene>
    <name evidence="3" type="ORF">GMORB2_5143</name>
</gene>
<evidence type="ECO:0000313" key="4">
    <source>
        <dbReference type="Proteomes" id="UP000749293"/>
    </source>
</evidence>
<dbReference type="AlphaFoldDB" id="A0A9P4YZ70"/>
<dbReference type="GeneID" id="55971371"/>
<dbReference type="GO" id="GO:0005092">
    <property type="term" value="F:GDP-dissociation inhibitor activity"/>
    <property type="evidence" value="ECO:0007669"/>
    <property type="project" value="UniProtKB-UniRule"/>
</dbReference>
<dbReference type="Gene3D" id="3.30.519.10">
    <property type="entry name" value="Guanine Nucleotide Dissociation Inhibitor, domain 2"/>
    <property type="match status" value="1"/>
</dbReference>
<sequence>MESLADTKWDVVISGTGLQQSLLALALSRSGKNILHIDPNDFYGDAEAALGLQDVDEWVPKNSAATPVPGSGFAAAEVERMDAVGDSPSLSASRAYSIALAPQLIHTKSKLLSQLVSSKAFRQVEFLAVGSFYILQPAESGPSLNRVPSTREDVFSSTAIPARAKRSLMKFLKFALDYESETNSESWKSRADEQLDTFLASDFKLDDRLRADIMSLTLTPDGLVSVRDGLAAINRHMTSMGLFGGGFAAVYPKWGGLSEVAQVGCRAGAVGGAVYMLGTGLREVKRTEDGAETPLTVALSNGMTVNAQSLVQCPQGGDAGGGGLHLRRLTAIVGSSLSPLFETVVEGAPTPAVAVVAVPAGSVAGDSGVTSRYPIYAMAHSSDTGECPSGQCVIYLSTVSTPASKDVLDKALSSLLEAAVPSGQKPPPCLYKLSYEQTATTDRTNVDDDGPIVNIPPLPLDLSFNDGVMDCVQKAWESVKADDDTHVSEYMKFDDREGAEDNDFYD</sequence>
<name>A0A9P4YZ70_9HYPO</name>
<protein>
    <recommendedName>
        <fullName evidence="2">Rab proteins geranylgeranyltransferase</fullName>
    </recommendedName>
</protein>
<evidence type="ECO:0000256" key="2">
    <source>
        <dbReference type="PIRNR" id="PIRNR037514"/>
    </source>
</evidence>
<proteinExistence type="inferred from homology"/>
<dbReference type="OrthoDB" id="1923006at2759"/>
<dbReference type="GO" id="GO:0016192">
    <property type="term" value="P:vesicle-mediated transport"/>
    <property type="evidence" value="ECO:0007669"/>
    <property type="project" value="TreeGrafter"/>
</dbReference>
<comment type="similarity">
    <text evidence="1 2">Belongs to the Rab GDI family.</text>
</comment>
<dbReference type="Gene3D" id="3.50.50.60">
    <property type="entry name" value="FAD/NAD(P)-binding domain"/>
    <property type="match status" value="1"/>
</dbReference>
<dbReference type="GO" id="GO:0007264">
    <property type="term" value="P:small GTPase-mediated signal transduction"/>
    <property type="evidence" value="ECO:0007669"/>
    <property type="project" value="UniProtKB-UniRule"/>
</dbReference>
<dbReference type="GO" id="GO:0005829">
    <property type="term" value="C:cytosol"/>
    <property type="evidence" value="ECO:0007669"/>
    <property type="project" value="TreeGrafter"/>
</dbReference>
<dbReference type="PANTHER" id="PTHR11787">
    <property type="entry name" value="RAB GDP-DISSOCIATION INHIBITOR"/>
    <property type="match status" value="1"/>
</dbReference>
<dbReference type="PIRSF" id="PIRSF037514">
    <property type="entry name" value="Rab_ger_ger_transf_A_fun"/>
    <property type="match status" value="1"/>
</dbReference>
<dbReference type="SUPFAM" id="SSF51905">
    <property type="entry name" value="FAD/NAD(P)-binding domain"/>
    <property type="match status" value="1"/>
</dbReference>
<accession>A0A9P4YZ70</accession>
<dbReference type="EMBL" id="JAANYQ010000004">
    <property type="protein sequence ID" value="KAF4124477.1"/>
    <property type="molecule type" value="Genomic_DNA"/>
</dbReference>
<dbReference type="Proteomes" id="UP000749293">
    <property type="component" value="Unassembled WGS sequence"/>
</dbReference>
<dbReference type="RefSeq" id="XP_035323129.1">
    <property type="nucleotide sequence ID" value="XM_035467117.1"/>
</dbReference>
<dbReference type="InterPro" id="IPR018203">
    <property type="entry name" value="GDP_dissociation_inhibitor"/>
</dbReference>
<organism evidence="3 4">
    <name type="scientific">Geosmithia morbida</name>
    <dbReference type="NCBI Taxonomy" id="1094350"/>
    <lineage>
        <taxon>Eukaryota</taxon>
        <taxon>Fungi</taxon>
        <taxon>Dikarya</taxon>
        <taxon>Ascomycota</taxon>
        <taxon>Pezizomycotina</taxon>
        <taxon>Sordariomycetes</taxon>
        <taxon>Hypocreomycetidae</taxon>
        <taxon>Hypocreales</taxon>
        <taxon>Bionectriaceae</taxon>
        <taxon>Geosmithia</taxon>
    </lineage>
</organism>
<dbReference type="PRINTS" id="PR00891">
    <property type="entry name" value="RABGDIREP"/>
</dbReference>
<dbReference type="GO" id="GO:0005968">
    <property type="term" value="C:Rab-protein geranylgeranyltransferase complex"/>
    <property type="evidence" value="ECO:0007669"/>
    <property type="project" value="TreeGrafter"/>
</dbReference>
<dbReference type="Pfam" id="PF00996">
    <property type="entry name" value="GDI"/>
    <property type="match status" value="2"/>
</dbReference>
<dbReference type="InterPro" id="IPR036188">
    <property type="entry name" value="FAD/NAD-bd_sf"/>
</dbReference>
<dbReference type="GO" id="GO:0005634">
    <property type="term" value="C:nucleus"/>
    <property type="evidence" value="ECO:0007669"/>
    <property type="project" value="TreeGrafter"/>
</dbReference>